<dbReference type="EMBL" id="JABRWJ010000001">
    <property type="protein sequence ID" value="NRF66174.1"/>
    <property type="molecule type" value="Genomic_DNA"/>
</dbReference>
<keyword evidence="3" id="KW-1185">Reference proteome</keyword>
<dbReference type="Proteomes" id="UP000737171">
    <property type="component" value="Unassembled WGS sequence"/>
</dbReference>
<comment type="caution">
    <text evidence="2">The sequence shown here is derived from an EMBL/GenBank/DDBJ whole genome shotgun (WGS) entry which is preliminary data.</text>
</comment>
<organism evidence="2 3">
    <name type="scientific">Pseudaquabacterium terrae</name>
    <dbReference type="NCBI Taxonomy" id="2732868"/>
    <lineage>
        <taxon>Bacteria</taxon>
        <taxon>Pseudomonadati</taxon>
        <taxon>Pseudomonadota</taxon>
        <taxon>Betaproteobacteria</taxon>
        <taxon>Burkholderiales</taxon>
        <taxon>Sphaerotilaceae</taxon>
        <taxon>Pseudaquabacterium</taxon>
    </lineage>
</organism>
<sequence>MSARLALLTTAAATATAICAGCTMMAPAPMRTFDQGALPDPVKVPAGHRVAMETVGVGEITYECRAKASQPGAFEWVFVGPRAVLNDRGGKAVGSYFGPPATWASSDGSAITGAQLAVAPALPGSIPLQLVKANPATGAGAMKDVAYIQRVATQGGVAPARACGADAVGQREIVRYQADYIFWKAA</sequence>
<dbReference type="RefSeq" id="WP_173120861.1">
    <property type="nucleotide sequence ID" value="NZ_JABRWJ010000001.1"/>
</dbReference>
<evidence type="ECO:0000313" key="3">
    <source>
        <dbReference type="Proteomes" id="UP000737171"/>
    </source>
</evidence>
<dbReference type="PANTHER" id="PTHR35567">
    <property type="entry name" value="MALATE DEHYDROGENASE (AFU_ORTHOLOGUE AFUA_2G13800)"/>
    <property type="match status" value="1"/>
</dbReference>
<feature type="chain" id="PRO_5046796917" evidence="1">
    <location>
        <begin position="21"/>
        <end position="186"/>
    </location>
</feature>
<accession>A0ABX2EAP8</accession>
<reference evidence="2 3" key="1">
    <citation type="submission" date="2020-05" db="EMBL/GenBank/DDBJ databases">
        <title>Aquincola sp. isolate from soil.</title>
        <authorList>
            <person name="Han J."/>
            <person name="Kim D.-U."/>
        </authorList>
    </citation>
    <scope>NUCLEOTIDE SEQUENCE [LARGE SCALE GENOMIC DNA]</scope>
    <source>
        <strain evidence="2 3">S2</strain>
    </source>
</reference>
<evidence type="ECO:0000313" key="2">
    <source>
        <dbReference type="EMBL" id="NRF66174.1"/>
    </source>
</evidence>
<feature type="signal peptide" evidence="1">
    <location>
        <begin position="1"/>
        <end position="20"/>
    </location>
</feature>
<evidence type="ECO:0000256" key="1">
    <source>
        <dbReference type="SAM" id="SignalP"/>
    </source>
</evidence>
<keyword evidence="1" id="KW-0732">Signal</keyword>
<proteinExistence type="predicted"/>
<dbReference type="InterPro" id="IPR021851">
    <property type="entry name" value="DUF3455"/>
</dbReference>
<dbReference type="Pfam" id="PF11937">
    <property type="entry name" value="DUF3455"/>
    <property type="match status" value="1"/>
</dbReference>
<gene>
    <name evidence="2" type="ORF">HLB44_04185</name>
</gene>
<dbReference type="PANTHER" id="PTHR35567:SF1">
    <property type="entry name" value="CONSERVED FUNGAL PROTEIN (AFU_ORTHOLOGUE AFUA_1G14230)"/>
    <property type="match status" value="1"/>
</dbReference>
<name>A0ABX2EAP8_9BURK</name>
<protein>
    <submittedName>
        <fullName evidence="2">DUF3455 domain-containing protein</fullName>
    </submittedName>
</protein>